<evidence type="ECO:0000259" key="2">
    <source>
        <dbReference type="Pfam" id="PF00975"/>
    </source>
</evidence>
<dbReference type="Pfam" id="PF00975">
    <property type="entry name" value="Thioesterase"/>
    <property type="match status" value="1"/>
</dbReference>
<dbReference type="Gene3D" id="3.40.50.1820">
    <property type="entry name" value="alpha/beta hydrolase"/>
    <property type="match status" value="1"/>
</dbReference>
<organism evidence="3">
    <name type="scientific">Streptomyces melanovinaceus</name>
    <dbReference type="NCBI Taxonomy" id="1182637"/>
    <lineage>
        <taxon>Bacteria</taxon>
        <taxon>Bacillati</taxon>
        <taxon>Actinomycetota</taxon>
        <taxon>Actinomycetes</taxon>
        <taxon>Kitasatosporales</taxon>
        <taxon>Streptomycetaceae</taxon>
        <taxon>Streptomyces</taxon>
    </lineage>
</organism>
<comment type="similarity">
    <text evidence="1">Belongs to the thioesterase family.</text>
</comment>
<dbReference type="AlphaFoldDB" id="A0A060NZD7"/>
<dbReference type="PANTHER" id="PTHR11487:SF0">
    <property type="entry name" value="S-ACYL FATTY ACID SYNTHASE THIOESTERASE, MEDIUM CHAIN"/>
    <property type="match status" value="1"/>
</dbReference>
<evidence type="ECO:0000256" key="1">
    <source>
        <dbReference type="ARBA" id="ARBA00007169"/>
    </source>
</evidence>
<dbReference type="InterPro" id="IPR029058">
    <property type="entry name" value="AB_hydrolase_fold"/>
</dbReference>
<reference evidence="3" key="1">
    <citation type="journal article" date="2013" name="Chem. Biol.">
        <title>Core assembly mechanism of quinocarcin/SF-1739: bimodular complex nonribosomal peptide synthetases for sequential mannich-type reactions.</title>
        <authorList>
            <person name="Hiratsuka T."/>
            <person name="Koketsu K."/>
            <person name="Minami A."/>
            <person name="Kaneko S."/>
            <person name="Yamazaki C."/>
            <person name="Watanabe K."/>
            <person name="Oguri H."/>
            <person name="Oikawa H."/>
        </authorList>
    </citation>
    <scope>NUCLEOTIDE SEQUENCE</scope>
    <source>
        <strain evidence="3">DO-52</strain>
    </source>
</reference>
<evidence type="ECO:0000313" key="3">
    <source>
        <dbReference type="EMBL" id="BAO84863.1"/>
    </source>
</evidence>
<sequence>MGAATVGRVTSSHVSSRWLTSFRTALAPGDFLVCLPHAGGSASVFRSWQDHSDWLNVIGVQLPGREWRIGESAHSTMEGLLGEFVPELVASLAGRDYALYGHSMGALVAFEAARTMRDEGLPLPRRLYVAGCAAPHTLHPDPVYDLPRDELLRWLTEVNGMDPEVLRYPQLIELMLHTVRCDLKVYDTYVYRRSSPLDIPIGVFYGDSDPELTVTNAPEWRKLAAAEFRVEAFSGGHFFVQEHAPRIVSRIEKDLRRSRKGSSL</sequence>
<dbReference type="GO" id="GO:0008610">
    <property type="term" value="P:lipid biosynthetic process"/>
    <property type="evidence" value="ECO:0007669"/>
    <property type="project" value="TreeGrafter"/>
</dbReference>
<gene>
    <name evidence="3" type="primary">qcn14</name>
</gene>
<proteinExistence type="inferred from homology"/>
<dbReference type="SUPFAM" id="SSF53474">
    <property type="entry name" value="alpha/beta-Hydrolases"/>
    <property type="match status" value="1"/>
</dbReference>
<dbReference type="InterPro" id="IPR012223">
    <property type="entry name" value="TEII"/>
</dbReference>
<accession>A0A060NZD7</accession>
<dbReference type="InterPro" id="IPR001031">
    <property type="entry name" value="Thioesterase"/>
</dbReference>
<protein>
    <submittedName>
        <fullName evidence="3">Thioesterase domain-containing protein</fullName>
    </submittedName>
</protein>
<feature type="domain" description="Thioesterase" evidence="2">
    <location>
        <begin position="32"/>
        <end position="254"/>
    </location>
</feature>
<name>A0A060NZD7_9ACTN</name>
<dbReference type="EMBL" id="AB819321">
    <property type="protein sequence ID" value="BAO84863.1"/>
    <property type="molecule type" value="Genomic_DNA"/>
</dbReference>
<dbReference type="PANTHER" id="PTHR11487">
    <property type="entry name" value="THIOESTERASE"/>
    <property type="match status" value="1"/>
</dbReference>